<feature type="signal peptide" evidence="1">
    <location>
        <begin position="1"/>
        <end position="28"/>
    </location>
</feature>
<reference evidence="3" key="1">
    <citation type="journal article" date="2001" name="Chem. Biol.">
        <title>Cloning and analysis of the spinosad biosynthetic gene cluster of Saccharopolyspora spinosa.</title>
        <authorList>
            <person name="Waldron C."/>
            <person name="Matsushima P."/>
            <person name="Rosteck P.R.Jr."/>
            <person name="Broughton M.C."/>
            <person name="Turner J."/>
            <person name="Madduri K."/>
            <person name="Crawford K.P."/>
            <person name="Merlo D.J."/>
            <person name="Baltz R.H."/>
        </authorList>
    </citation>
    <scope>NUCLEOTIDE SEQUENCE</scope>
</reference>
<dbReference type="EMBL" id="PJNB01000001">
    <property type="protein sequence ID" value="PKW18351.1"/>
    <property type="molecule type" value="Genomic_DNA"/>
</dbReference>
<organism evidence="3">
    <name type="scientific">Saccharopolyspora spinosa</name>
    <dbReference type="NCBI Taxonomy" id="60894"/>
    <lineage>
        <taxon>Bacteria</taxon>
        <taxon>Bacillati</taxon>
        <taxon>Actinomycetota</taxon>
        <taxon>Actinomycetes</taxon>
        <taxon>Pseudonocardiales</taxon>
        <taxon>Pseudonocardiaceae</taxon>
        <taxon>Saccharopolyspora</taxon>
    </lineage>
</organism>
<dbReference type="EMBL" id="AY007564">
    <property type="protein sequence ID" value="AAG23284.1"/>
    <property type="molecule type" value="Genomic_DNA"/>
</dbReference>
<evidence type="ECO:0000259" key="2">
    <source>
        <dbReference type="Pfam" id="PF14016"/>
    </source>
</evidence>
<reference evidence="4 5" key="2">
    <citation type="submission" date="2017-12" db="EMBL/GenBank/DDBJ databases">
        <title>Sequencing the genomes of 1000 Actinobacteria strains.</title>
        <authorList>
            <person name="Klenk H.-P."/>
        </authorList>
    </citation>
    <scope>NUCLEOTIDE SEQUENCE [LARGE SCALE GENOMIC DNA]</scope>
    <source>
        <strain evidence="5">ATCC 49460 / DSM 44228 / JCM 9375 / NBRC 15153 / NRRL 18395 / A83543.1</strain>
        <strain evidence="4">DSM 44228</strain>
    </source>
</reference>
<gene>
    <name evidence="4" type="ORF">A8926_6424</name>
</gene>
<feature type="chain" id="PRO_5015099624" evidence="1">
    <location>
        <begin position="29"/>
        <end position="198"/>
    </location>
</feature>
<feature type="domain" description="DUF4232" evidence="2">
    <location>
        <begin position="60"/>
        <end position="188"/>
    </location>
</feature>
<sequence>MMLKRHRLTTAITGLLGGVLLVSGCGTAAALQSSPAPGHDARNVGMASGGGGGDIGTSNCSEADFLATATPVKGDPGSFIVAYGNRSDKTCTINGGVPNLKGVDMSNSPIEDLPVEDVRLPDAPKEFTLQPGQSAYAGIGMVLADSGDPNAHVLTGFQSSLPDMSEAQPVNVLGDGNVKFAAKYLRVSSLVSTADELR</sequence>
<name>Q9ALM1_SACSN</name>
<evidence type="ECO:0000256" key="1">
    <source>
        <dbReference type="SAM" id="SignalP"/>
    </source>
</evidence>
<dbReference type="Pfam" id="PF14016">
    <property type="entry name" value="DUF4232"/>
    <property type="match status" value="1"/>
</dbReference>
<keyword evidence="5" id="KW-1185">Reference proteome</keyword>
<dbReference type="RefSeq" id="WP_101376851.1">
    <property type="nucleotide sequence ID" value="NZ_CP061007.1"/>
</dbReference>
<evidence type="ECO:0000313" key="5">
    <source>
        <dbReference type="Proteomes" id="UP000233786"/>
    </source>
</evidence>
<proteinExistence type="predicted"/>
<dbReference type="PROSITE" id="PS51257">
    <property type="entry name" value="PROKAR_LIPOPROTEIN"/>
    <property type="match status" value="1"/>
</dbReference>
<keyword evidence="1" id="KW-0732">Signal</keyword>
<dbReference type="OrthoDB" id="3684616at2"/>
<dbReference type="InterPro" id="IPR025326">
    <property type="entry name" value="DUF4232"/>
</dbReference>
<dbReference type="AlphaFoldDB" id="Q9ALM1"/>
<accession>Q9ALM1</accession>
<dbReference type="Proteomes" id="UP000233786">
    <property type="component" value="Unassembled WGS sequence"/>
</dbReference>
<evidence type="ECO:0000313" key="4">
    <source>
        <dbReference type="EMBL" id="PKW18351.1"/>
    </source>
</evidence>
<evidence type="ECO:0000313" key="3">
    <source>
        <dbReference type="EMBL" id="AAG23284.1"/>
    </source>
</evidence>
<protein>
    <submittedName>
        <fullName evidence="4">Uncharacterized protein DUF4232</fullName>
    </submittedName>
</protein>